<keyword evidence="9" id="KW-0165">Cleavage on pair of basic residues</keyword>
<evidence type="ECO:0000256" key="20">
    <source>
        <dbReference type="ARBA" id="ARBA00081905"/>
    </source>
</evidence>
<keyword evidence="8" id="KW-0336">GPI-anchor</keyword>
<keyword evidence="14" id="KW-1015">Disulfide bond</keyword>
<keyword evidence="7" id="KW-0597">Phosphoprotein</keyword>
<dbReference type="GO" id="GO:0009986">
    <property type="term" value="C:cell surface"/>
    <property type="evidence" value="ECO:0007669"/>
    <property type="project" value="TreeGrafter"/>
</dbReference>
<protein>
    <recommendedName>
        <fullName evidence="19">Mesothelin</fullName>
    </recommendedName>
    <alternativeName>
        <fullName evidence="20">Pre-pro-megakaryocyte-potentiating factor</fullName>
    </alternativeName>
</protein>
<comment type="caution">
    <text evidence="21">The sequence shown here is derived from an EMBL/GenBank/DDBJ whole genome shotgun (WGS) entry which is preliminary data.</text>
</comment>
<evidence type="ECO:0000313" key="21">
    <source>
        <dbReference type="EMBL" id="KAK1344651.1"/>
    </source>
</evidence>
<sequence>MGYRSLTSRFHTWKGWLCLLPSRGRACSRHTQEPPAIPSNLVSLPCRVGATFLGPDCRLRTARILLCPQGVMTPRLQRTSQDLSWQQSEPTVILPRALQGTERKACPPGKEVHVVDENLVFYTEQELEACVDGALLAEHMDRVNAIPFTYQQLDILKHKLDQVYPQGYPESLIQHLSYFFLEVTPEDIHKWNVTSLETVKSLLKISTGRKMDAQASHWDPPTGGCPDCLLCGGRGPAGQVTLDLLASFHPAYLCSLSPEQLAYVQQDVVWVVRPQDLDACRPLQMDVLYHKARVAFQNMSGSAYFARIKPFLGGASTEDLRALILQNVSMDMATFKKLRKEALLPLTMAEVQKLLGPNLEGLKAEEGNSPVRDWILRQRQNDLDSLGLGLRGGTPNGYLVLDLNFREALLGGSHLLGPGSAFTVTPALLLALLLN</sequence>
<dbReference type="GO" id="GO:0005794">
    <property type="term" value="C:Golgi apparatus"/>
    <property type="evidence" value="ECO:0007669"/>
    <property type="project" value="UniProtKB-SubCell"/>
</dbReference>
<dbReference type="PANTHER" id="PTHR23412">
    <property type="entry name" value="STEREOCILIN RELATED"/>
    <property type="match status" value="1"/>
</dbReference>
<keyword evidence="16" id="KW-0449">Lipoprotein</keyword>
<dbReference type="GO" id="GO:0005576">
    <property type="term" value="C:extracellular region"/>
    <property type="evidence" value="ECO:0007669"/>
    <property type="project" value="UniProtKB-SubCell"/>
</dbReference>
<dbReference type="InterPro" id="IPR010335">
    <property type="entry name" value="Mesothelin"/>
</dbReference>
<dbReference type="AlphaFoldDB" id="A0AA40I838"/>
<dbReference type="GO" id="GO:0007160">
    <property type="term" value="P:cell-matrix adhesion"/>
    <property type="evidence" value="ECO:0007669"/>
    <property type="project" value="TreeGrafter"/>
</dbReference>
<evidence type="ECO:0000256" key="2">
    <source>
        <dbReference type="ARBA" id="ARBA00004609"/>
    </source>
</evidence>
<evidence type="ECO:0000256" key="12">
    <source>
        <dbReference type="ARBA" id="ARBA00023034"/>
    </source>
</evidence>
<keyword evidence="22" id="KW-1185">Reference proteome</keyword>
<accession>A0AA40I838</accession>
<comment type="function">
    <text evidence="17">Membrane-anchored forms may play a role in cellular adhesion.</text>
</comment>
<dbReference type="Pfam" id="PF06060">
    <property type="entry name" value="Mesothelin"/>
    <property type="match status" value="1"/>
</dbReference>
<dbReference type="GO" id="GO:0005886">
    <property type="term" value="C:plasma membrane"/>
    <property type="evidence" value="ECO:0007669"/>
    <property type="project" value="UniProtKB-SubCell"/>
</dbReference>
<evidence type="ECO:0000256" key="8">
    <source>
        <dbReference type="ARBA" id="ARBA00022622"/>
    </source>
</evidence>
<dbReference type="FunFam" id="1.20.970.40:FF:000001">
    <property type="entry name" value="Mesothelin"/>
    <property type="match status" value="1"/>
</dbReference>
<reference evidence="21" key="1">
    <citation type="submission" date="2023-06" db="EMBL/GenBank/DDBJ databases">
        <title>Reference genome for the Northern bat (Eptesicus nilssonii), a most northern bat species.</title>
        <authorList>
            <person name="Laine V.N."/>
            <person name="Pulliainen A.T."/>
            <person name="Lilley T.M."/>
        </authorList>
    </citation>
    <scope>NUCLEOTIDE SEQUENCE</scope>
    <source>
        <strain evidence="21">BLF_Eptnil</strain>
        <tissue evidence="21">Kidney</tissue>
    </source>
</reference>
<dbReference type="Gene3D" id="1.20.970.40">
    <property type="match status" value="1"/>
</dbReference>
<dbReference type="GO" id="GO:0098552">
    <property type="term" value="C:side of membrane"/>
    <property type="evidence" value="ECO:0007669"/>
    <property type="project" value="UniProtKB-KW"/>
</dbReference>
<organism evidence="21 22">
    <name type="scientific">Cnephaeus nilssonii</name>
    <name type="common">Northern bat</name>
    <name type="synonym">Eptesicus nilssonii</name>
    <dbReference type="NCBI Taxonomy" id="3371016"/>
    <lineage>
        <taxon>Eukaryota</taxon>
        <taxon>Metazoa</taxon>
        <taxon>Chordata</taxon>
        <taxon>Craniata</taxon>
        <taxon>Vertebrata</taxon>
        <taxon>Euteleostomi</taxon>
        <taxon>Mammalia</taxon>
        <taxon>Eutheria</taxon>
        <taxon>Laurasiatheria</taxon>
        <taxon>Chiroptera</taxon>
        <taxon>Yangochiroptera</taxon>
        <taxon>Vespertilionidae</taxon>
        <taxon>Cnephaeus</taxon>
    </lineage>
</organism>
<proteinExistence type="inferred from homology"/>
<keyword evidence="13" id="KW-0472">Membrane</keyword>
<evidence type="ECO:0000256" key="19">
    <source>
        <dbReference type="ARBA" id="ARBA00068881"/>
    </source>
</evidence>
<comment type="subunit">
    <text evidence="18">Interacts with MUC16.</text>
</comment>
<evidence type="ECO:0000256" key="11">
    <source>
        <dbReference type="ARBA" id="ARBA00022889"/>
    </source>
</evidence>
<comment type="similarity">
    <text evidence="4">Belongs to the mesothelin family.</text>
</comment>
<dbReference type="Proteomes" id="UP001177744">
    <property type="component" value="Unassembled WGS sequence"/>
</dbReference>
<evidence type="ECO:0000256" key="18">
    <source>
        <dbReference type="ARBA" id="ARBA00065993"/>
    </source>
</evidence>
<evidence type="ECO:0000256" key="15">
    <source>
        <dbReference type="ARBA" id="ARBA00023180"/>
    </source>
</evidence>
<gene>
    <name evidence="21" type="ORF">QTO34_013349</name>
</gene>
<dbReference type="InterPro" id="IPR026664">
    <property type="entry name" value="Stereocilin-rel"/>
</dbReference>
<evidence type="ECO:0000256" key="9">
    <source>
        <dbReference type="ARBA" id="ARBA00022685"/>
    </source>
</evidence>
<evidence type="ECO:0000256" key="16">
    <source>
        <dbReference type="ARBA" id="ARBA00023288"/>
    </source>
</evidence>
<evidence type="ECO:0000256" key="5">
    <source>
        <dbReference type="ARBA" id="ARBA00022475"/>
    </source>
</evidence>
<dbReference type="EMBL" id="JAULJE010000003">
    <property type="protein sequence ID" value="KAK1344651.1"/>
    <property type="molecule type" value="Genomic_DNA"/>
</dbReference>
<evidence type="ECO:0000256" key="7">
    <source>
        <dbReference type="ARBA" id="ARBA00022553"/>
    </source>
</evidence>
<keyword evidence="12" id="KW-0333">Golgi apparatus</keyword>
<comment type="subcellular location">
    <subcellularLocation>
        <location evidence="2">Cell membrane</location>
        <topology evidence="2">Lipid-anchor</topology>
        <topology evidence="2">GPI-anchor</topology>
    </subcellularLocation>
    <subcellularLocation>
        <location evidence="1">Golgi apparatus</location>
    </subcellularLocation>
    <subcellularLocation>
        <location evidence="3">Secreted</location>
    </subcellularLocation>
</comment>
<evidence type="ECO:0000256" key="13">
    <source>
        <dbReference type="ARBA" id="ARBA00023136"/>
    </source>
</evidence>
<evidence type="ECO:0000256" key="10">
    <source>
        <dbReference type="ARBA" id="ARBA00022729"/>
    </source>
</evidence>
<evidence type="ECO:0000256" key="3">
    <source>
        <dbReference type="ARBA" id="ARBA00004613"/>
    </source>
</evidence>
<evidence type="ECO:0000256" key="1">
    <source>
        <dbReference type="ARBA" id="ARBA00004555"/>
    </source>
</evidence>
<evidence type="ECO:0000256" key="14">
    <source>
        <dbReference type="ARBA" id="ARBA00023157"/>
    </source>
</evidence>
<evidence type="ECO:0000256" key="4">
    <source>
        <dbReference type="ARBA" id="ARBA00011016"/>
    </source>
</evidence>
<keyword evidence="11" id="KW-0130">Cell adhesion</keyword>
<keyword evidence="6" id="KW-0964">Secreted</keyword>
<name>A0AA40I838_CNENI</name>
<evidence type="ECO:0000256" key="17">
    <source>
        <dbReference type="ARBA" id="ARBA00058732"/>
    </source>
</evidence>
<dbReference type="PANTHER" id="PTHR23412:SF6">
    <property type="entry name" value="MESOTHELIN"/>
    <property type="match status" value="1"/>
</dbReference>
<evidence type="ECO:0000256" key="6">
    <source>
        <dbReference type="ARBA" id="ARBA00022525"/>
    </source>
</evidence>
<keyword evidence="5" id="KW-1003">Cell membrane</keyword>
<keyword evidence="15" id="KW-0325">Glycoprotein</keyword>
<evidence type="ECO:0000313" key="22">
    <source>
        <dbReference type="Proteomes" id="UP001177744"/>
    </source>
</evidence>
<keyword evidence="10" id="KW-0732">Signal</keyword>